<sequence>MSASSQEIVGVLTSCEVYNERWGRGILRLEDGDFLVVTGESLVGLTQGNRYRMDGSVVHHPRFGRQFECKVAAIDIPVDSDALVRYLRNNFKGCGAVTARKVVEQYHGNLAALRDQLVSNPYGLDFSRVTRRRISLAASEDLKGLIYRDLATRVGMTGVSDAALRKVADWLAQQLDGQAGPVERAWAIFSSDPYAPVRHVDGYGFMAADQIAVRGIGFPRLHPCRLAALATHALREGCERGGHAFLLEQDLAARIAWFDPEVDAQEAIVTAMERGEPIIAEAGCFYPRALWMSERALARHLAQRALRMAAPIFQGGEEALDASIRQAEAALSEGGTFALDASQRKAVAGMLTSRHLLHTLTASPGCGKTALMEVLLHVAGDRKFLFCAPTGKAAKVLAARVRNHGRTATTIHAMLGAAPEGHLYGVDNPLDAEVVVVDEASMNDLALTRALLDALAPDTHVIFLGDADQLPSVGPGDVLHDLLQLPFDHHRLDKPYRNDGGILDVVRQVRKGKLDGIGRADVRFARRLPPCTAQGIEEVMEDYFAAIARHGMPRVALLTPRRKGDPRVPGWNTTYLNELLRQRLNPDGHRVTGTTLRIGDRIIIRKNIAIDRGEDAAGQRLVDQVVNGDTGFITGVDMDSSGRSVVQLMLSLDDGRHIAFPGKDIDALSLAYAMTVHAAQGSEYEEVIFVCTNGSPQFVHRGMAYTAFSRARRQLRVWGDVPLLKAVVERPAPLRNSALPERTRATTRHLQKLGGVNDEPAGDSV</sequence>
<evidence type="ECO:0000256" key="2">
    <source>
        <dbReference type="ARBA" id="ARBA00022840"/>
    </source>
</evidence>
<dbReference type="InterPro" id="IPR027785">
    <property type="entry name" value="UvrD-like_helicase_C"/>
</dbReference>
<dbReference type="Gene3D" id="3.40.50.300">
    <property type="entry name" value="P-loop containing nucleotide triphosphate hydrolases"/>
    <property type="match status" value="2"/>
</dbReference>
<dbReference type="InterPro" id="IPR027417">
    <property type="entry name" value="P-loop_NTPase"/>
</dbReference>
<keyword evidence="1" id="KW-0547">Nucleotide-binding</keyword>
<dbReference type="GO" id="GO:0003678">
    <property type="term" value="F:DNA helicase activity"/>
    <property type="evidence" value="ECO:0007669"/>
    <property type="project" value="UniProtKB-ARBA"/>
</dbReference>
<gene>
    <name evidence="6" type="ORF">G3574_06070</name>
</gene>
<dbReference type="InterPro" id="IPR029493">
    <property type="entry name" value="RecD2-like_HHH"/>
</dbReference>
<dbReference type="PANTHER" id="PTHR43788">
    <property type="entry name" value="DNA2/NAM7 HELICASE FAMILY MEMBER"/>
    <property type="match status" value="1"/>
</dbReference>
<accession>A0A6B3SPJ8</accession>
<feature type="domain" description="UvrD-like helicase C-terminal" evidence="3">
    <location>
        <begin position="670"/>
        <end position="717"/>
    </location>
</feature>
<dbReference type="GO" id="GO:0005524">
    <property type="term" value="F:ATP binding"/>
    <property type="evidence" value="ECO:0007669"/>
    <property type="project" value="UniProtKB-KW"/>
</dbReference>
<organism evidence="6 7">
    <name type="scientific">Noviherbaspirillum galbum</name>
    <dbReference type="NCBI Taxonomy" id="2709383"/>
    <lineage>
        <taxon>Bacteria</taxon>
        <taxon>Pseudomonadati</taxon>
        <taxon>Pseudomonadota</taxon>
        <taxon>Betaproteobacteria</taxon>
        <taxon>Burkholderiales</taxon>
        <taxon>Oxalobacteraceae</taxon>
        <taxon>Noviherbaspirillum</taxon>
    </lineage>
</organism>
<evidence type="ECO:0000256" key="1">
    <source>
        <dbReference type="ARBA" id="ARBA00022741"/>
    </source>
</evidence>
<dbReference type="Proteomes" id="UP000482155">
    <property type="component" value="Unassembled WGS sequence"/>
</dbReference>
<protein>
    <submittedName>
        <fullName evidence="6">AAA family ATPase</fullName>
    </submittedName>
</protein>
<dbReference type="PANTHER" id="PTHR43788:SF6">
    <property type="entry name" value="DNA HELICASE B"/>
    <property type="match status" value="1"/>
</dbReference>
<dbReference type="CDD" id="cd17933">
    <property type="entry name" value="DEXSc_RecD-like"/>
    <property type="match status" value="1"/>
</dbReference>
<evidence type="ECO:0000313" key="6">
    <source>
        <dbReference type="EMBL" id="NEX60636.1"/>
    </source>
</evidence>
<evidence type="ECO:0000259" key="5">
    <source>
        <dbReference type="Pfam" id="PF23139"/>
    </source>
</evidence>
<dbReference type="AlphaFoldDB" id="A0A6B3SPJ8"/>
<proteinExistence type="predicted"/>
<evidence type="ECO:0000313" key="7">
    <source>
        <dbReference type="Proteomes" id="UP000482155"/>
    </source>
</evidence>
<evidence type="ECO:0000259" key="4">
    <source>
        <dbReference type="Pfam" id="PF14490"/>
    </source>
</evidence>
<dbReference type="InterPro" id="IPR050534">
    <property type="entry name" value="Coronavir_polyprotein_1ab"/>
</dbReference>
<dbReference type="Pfam" id="PF14490">
    <property type="entry name" value="HHH_RecD2"/>
    <property type="match status" value="1"/>
</dbReference>
<feature type="domain" description="ATP-dependent RecD2 DNA helicase OB-fold" evidence="5">
    <location>
        <begin position="27"/>
        <end position="74"/>
    </location>
</feature>
<keyword evidence="2" id="KW-0067">ATP-binding</keyword>
<keyword evidence="7" id="KW-1185">Reference proteome</keyword>
<evidence type="ECO:0000259" key="3">
    <source>
        <dbReference type="Pfam" id="PF13538"/>
    </source>
</evidence>
<reference evidence="6 7" key="1">
    <citation type="submission" date="2020-02" db="EMBL/GenBank/DDBJ databases">
        <authorList>
            <person name="Kim M.K."/>
        </authorList>
    </citation>
    <scope>NUCLEOTIDE SEQUENCE [LARGE SCALE GENOMIC DNA]</scope>
    <source>
        <strain evidence="6 7">17J57-3</strain>
    </source>
</reference>
<name>A0A6B3SPJ8_9BURK</name>
<dbReference type="Pfam" id="PF13538">
    <property type="entry name" value="UvrD_C_2"/>
    <property type="match status" value="1"/>
</dbReference>
<feature type="domain" description="ATP-dependent RecD2 DNA helicase-like helix-hairpin-helix" evidence="4">
    <location>
        <begin position="184"/>
        <end position="244"/>
    </location>
</feature>
<dbReference type="SUPFAM" id="SSF52540">
    <property type="entry name" value="P-loop containing nucleoside triphosphate hydrolases"/>
    <property type="match status" value="2"/>
</dbReference>
<dbReference type="Gene3D" id="2.30.30.940">
    <property type="match status" value="1"/>
</dbReference>
<dbReference type="EMBL" id="JAAIVB010000013">
    <property type="protein sequence ID" value="NEX60636.1"/>
    <property type="molecule type" value="Genomic_DNA"/>
</dbReference>
<comment type="caution">
    <text evidence="6">The sequence shown here is derived from an EMBL/GenBank/DDBJ whole genome shotgun (WGS) entry which is preliminary data.</text>
</comment>
<dbReference type="Gene3D" id="1.10.10.2220">
    <property type="match status" value="1"/>
</dbReference>
<dbReference type="Pfam" id="PF13604">
    <property type="entry name" value="AAA_30"/>
    <property type="match status" value="1"/>
</dbReference>
<dbReference type="Pfam" id="PF23139">
    <property type="entry name" value="OB_YrrC"/>
    <property type="match status" value="1"/>
</dbReference>
<dbReference type="RefSeq" id="WP_163961131.1">
    <property type="nucleotide sequence ID" value="NZ_JAAIVB010000013.1"/>
</dbReference>
<dbReference type="InterPro" id="IPR055446">
    <property type="entry name" value="RecD2_N_OB"/>
</dbReference>
<dbReference type="CDD" id="cd18809">
    <property type="entry name" value="SF1_C_RecD"/>
    <property type="match status" value="1"/>
</dbReference>